<evidence type="ECO:0000313" key="3">
    <source>
        <dbReference type="Proteomes" id="UP001500653"/>
    </source>
</evidence>
<dbReference type="EMBL" id="BAAALN010000005">
    <property type="protein sequence ID" value="GAA1231629.1"/>
    <property type="molecule type" value="Genomic_DNA"/>
</dbReference>
<keyword evidence="3" id="KW-1185">Reference proteome</keyword>
<protein>
    <recommendedName>
        <fullName evidence="4">ABC-2 type transport system permease protein</fullName>
    </recommendedName>
</protein>
<evidence type="ECO:0000256" key="1">
    <source>
        <dbReference type="SAM" id="Phobius"/>
    </source>
</evidence>
<feature type="transmembrane region" description="Helical" evidence="1">
    <location>
        <begin position="107"/>
        <end position="131"/>
    </location>
</feature>
<dbReference type="RefSeq" id="WP_253863872.1">
    <property type="nucleotide sequence ID" value="NZ_BAAALN010000005.1"/>
</dbReference>
<evidence type="ECO:0008006" key="4">
    <source>
        <dbReference type="Google" id="ProtNLM"/>
    </source>
</evidence>
<gene>
    <name evidence="2" type="ORF">GCM10009676_13310</name>
</gene>
<name>A0ABN1W1T8_9PSEU</name>
<proteinExistence type="predicted"/>
<reference evidence="2 3" key="1">
    <citation type="journal article" date="2019" name="Int. J. Syst. Evol. Microbiol.">
        <title>The Global Catalogue of Microorganisms (GCM) 10K type strain sequencing project: providing services to taxonomists for standard genome sequencing and annotation.</title>
        <authorList>
            <consortium name="The Broad Institute Genomics Platform"/>
            <consortium name="The Broad Institute Genome Sequencing Center for Infectious Disease"/>
            <person name="Wu L."/>
            <person name="Ma J."/>
        </authorList>
    </citation>
    <scope>NUCLEOTIDE SEQUENCE [LARGE SCALE GENOMIC DNA]</scope>
    <source>
        <strain evidence="2 3">JCM 13023</strain>
    </source>
</reference>
<keyword evidence="1" id="KW-0812">Transmembrane</keyword>
<feature type="transmembrane region" description="Helical" evidence="1">
    <location>
        <begin position="238"/>
        <end position="258"/>
    </location>
</feature>
<dbReference type="Proteomes" id="UP001500653">
    <property type="component" value="Unassembled WGS sequence"/>
</dbReference>
<feature type="transmembrane region" description="Helical" evidence="1">
    <location>
        <begin position="137"/>
        <end position="157"/>
    </location>
</feature>
<accession>A0ABN1W1T8</accession>
<keyword evidence="1" id="KW-1133">Transmembrane helix</keyword>
<keyword evidence="1" id="KW-0472">Membrane</keyword>
<feature type="transmembrane region" description="Helical" evidence="1">
    <location>
        <begin position="57"/>
        <end position="76"/>
    </location>
</feature>
<comment type="caution">
    <text evidence="2">The sequence shown here is derived from an EMBL/GenBank/DDBJ whole genome shotgun (WGS) entry which is preliminary data.</text>
</comment>
<evidence type="ECO:0000313" key="2">
    <source>
        <dbReference type="EMBL" id="GAA1231629.1"/>
    </source>
</evidence>
<sequence>MTTVMSRTLVATARYEALMAARGRMLWWALTPLTLLAVLLALTSEQVVGNADPVRRVAETAIVFSLLCTVGVAVGLTDRLRIHRRSGLTDLLDATAARGSVRLVGSFLGSLAVALAVPLIGFCTLVVTIAIETGSASALVAGLVAAAVIILPASVVLASFATLLGVLMPAAFARAITVVAWIWATVLNPTILPVPTVTGTVLSPLGRYPAAAWLHAPQTGATYGLDGVLRPVVSGGTATLQVLVVLAVAALLLSITNIRLAARH</sequence>
<organism evidence="2 3">
    <name type="scientific">Prauserella halophila</name>
    <dbReference type="NCBI Taxonomy" id="185641"/>
    <lineage>
        <taxon>Bacteria</taxon>
        <taxon>Bacillati</taxon>
        <taxon>Actinomycetota</taxon>
        <taxon>Actinomycetes</taxon>
        <taxon>Pseudonocardiales</taxon>
        <taxon>Pseudonocardiaceae</taxon>
        <taxon>Prauserella</taxon>
    </lineage>
</organism>